<feature type="transmembrane region" description="Helical" evidence="1">
    <location>
        <begin position="184"/>
        <end position="201"/>
    </location>
</feature>
<feature type="transmembrane region" description="Helical" evidence="1">
    <location>
        <begin position="137"/>
        <end position="154"/>
    </location>
</feature>
<sequence length="221" mass="24866">MRVENVALTEEVVMKDTPLRRTEEVQRLTQEYASYSQSRNGLGNVLGGVVGLIIVLLNGLVGPGFWTAVLTIGLTFGWLVGKEIIRHRVYLSLGMARELWSPRERKYHTWSVLFVALISIGVCVVFILLGGPTKPQGWLYLFFVALMPWISWRYLRTSNEFVVGVFLLCACAVTSAGGSYGLLGWWWVGLVALLMVYAGIVEHRRYGRLVAQLQAQRMVDE</sequence>
<reference evidence="2 3" key="1">
    <citation type="submission" date="2023-02" db="EMBL/GenBank/DDBJ databases">
        <title>Dictyobacter halimunensis sp. nov., a new member of the class Ktedonobacteria from forest soil in a geothermal area.</title>
        <authorList>
            <person name="Rachmania M.K."/>
            <person name="Ningsih F."/>
            <person name="Sakai Y."/>
            <person name="Yabe S."/>
            <person name="Yokota A."/>
            <person name="Sjamsuridzal W."/>
        </authorList>
    </citation>
    <scope>NUCLEOTIDE SEQUENCE [LARGE SCALE GENOMIC DNA]</scope>
    <source>
        <strain evidence="2 3">S3.2.2.5</strain>
    </source>
</reference>
<evidence type="ECO:0008006" key="4">
    <source>
        <dbReference type="Google" id="ProtNLM"/>
    </source>
</evidence>
<evidence type="ECO:0000313" key="2">
    <source>
        <dbReference type="EMBL" id="GLV60224.1"/>
    </source>
</evidence>
<protein>
    <recommendedName>
        <fullName evidence="4">DUF2157 domain-containing protein</fullName>
    </recommendedName>
</protein>
<evidence type="ECO:0000256" key="1">
    <source>
        <dbReference type="SAM" id="Phobius"/>
    </source>
</evidence>
<dbReference type="EMBL" id="BSRI01000002">
    <property type="protein sequence ID" value="GLV60224.1"/>
    <property type="molecule type" value="Genomic_DNA"/>
</dbReference>
<feature type="transmembrane region" description="Helical" evidence="1">
    <location>
        <begin position="41"/>
        <end position="58"/>
    </location>
</feature>
<keyword evidence="3" id="KW-1185">Reference proteome</keyword>
<gene>
    <name evidence="2" type="ORF">KDH_70450</name>
</gene>
<dbReference type="Proteomes" id="UP001344906">
    <property type="component" value="Unassembled WGS sequence"/>
</dbReference>
<feature type="transmembrane region" description="Helical" evidence="1">
    <location>
        <begin position="64"/>
        <end position="81"/>
    </location>
</feature>
<proteinExistence type="predicted"/>
<comment type="caution">
    <text evidence="2">The sequence shown here is derived from an EMBL/GenBank/DDBJ whole genome shotgun (WGS) entry which is preliminary data.</text>
</comment>
<keyword evidence="1" id="KW-1133">Transmembrane helix</keyword>
<evidence type="ECO:0000313" key="3">
    <source>
        <dbReference type="Proteomes" id="UP001344906"/>
    </source>
</evidence>
<organism evidence="2 3">
    <name type="scientific">Dictyobacter halimunensis</name>
    <dbReference type="NCBI Taxonomy" id="3026934"/>
    <lineage>
        <taxon>Bacteria</taxon>
        <taxon>Bacillati</taxon>
        <taxon>Chloroflexota</taxon>
        <taxon>Ktedonobacteria</taxon>
        <taxon>Ktedonobacterales</taxon>
        <taxon>Dictyobacteraceae</taxon>
        <taxon>Dictyobacter</taxon>
    </lineage>
</organism>
<keyword evidence="1" id="KW-0812">Transmembrane</keyword>
<feature type="transmembrane region" description="Helical" evidence="1">
    <location>
        <begin position="161"/>
        <end position="178"/>
    </location>
</feature>
<feature type="transmembrane region" description="Helical" evidence="1">
    <location>
        <begin position="107"/>
        <end position="131"/>
    </location>
</feature>
<keyword evidence="1" id="KW-0472">Membrane</keyword>
<accession>A0ABQ6G531</accession>
<name>A0ABQ6G531_9CHLR</name>